<dbReference type="GeneID" id="25371674"/>
<keyword evidence="1" id="KW-0285">Flavoprotein</keyword>
<feature type="transmembrane region" description="Helical" evidence="4">
    <location>
        <begin position="6"/>
        <end position="25"/>
    </location>
</feature>
<dbReference type="Pfam" id="PF22607">
    <property type="entry name" value="FAD_binding-like"/>
    <property type="match status" value="1"/>
</dbReference>
<dbReference type="Gene3D" id="3.50.50.60">
    <property type="entry name" value="FAD/NAD(P)-binding domain"/>
    <property type="match status" value="1"/>
</dbReference>
<evidence type="ECO:0000256" key="3">
    <source>
        <dbReference type="ARBA" id="ARBA00023002"/>
    </source>
</evidence>
<accession>A0A074Y547</accession>
<dbReference type="AlphaFoldDB" id="A0A074Y547"/>
<dbReference type="EMBL" id="KL584768">
    <property type="protein sequence ID" value="KEQ92918.1"/>
    <property type="molecule type" value="Genomic_DNA"/>
</dbReference>
<dbReference type="SUPFAM" id="SSF51905">
    <property type="entry name" value="FAD/NAD(P)-binding domain"/>
    <property type="match status" value="1"/>
</dbReference>
<evidence type="ECO:0000256" key="2">
    <source>
        <dbReference type="ARBA" id="ARBA00022827"/>
    </source>
</evidence>
<dbReference type="InterPro" id="IPR054707">
    <property type="entry name" value="DhpH_subs-bd"/>
</dbReference>
<keyword evidence="4" id="KW-0812">Transmembrane</keyword>
<name>A0A074Y547_AURSE</name>
<feature type="domain" description="FAD-binding" evidence="5">
    <location>
        <begin position="8"/>
        <end position="190"/>
    </location>
</feature>
<dbReference type="InParanoid" id="A0A074Y547"/>
<keyword evidence="4" id="KW-0472">Membrane</keyword>
<evidence type="ECO:0000256" key="4">
    <source>
        <dbReference type="SAM" id="Phobius"/>
    </source>
</evidence>
<dbReference type="HOGENOM" id="CLU_009665_0_0_1"/>
<evidence type="ECO:0000259" key="6">
    <source>
        <dbReference type="Pfam" id="PF22607"/>
    </source>
</evidence>
<gene>
    <name evidence="7" type="ORF">AUEXF2481DRAFT_81942</name>
</gene>
<keyword evidence="8" id="KW-1185">Reference proteome</keyword>
<evidence type="ECO:0000256" key="1">
    <source>
        <dbReference type="ARBA" id="ARBA00022630"/>
    </source>
</evidence>
<proteinExistence type="predicted"/>
<dbReference type="RefSeq" id="XP_013341427.1">
    <property type="nucleotide sequence ID" value="XM_013485973.1"/>
</dbReference>
<feature type="domain" description="2,6-dihydroxypyridine 3-monooxygenase substrate binding" evidence="6">
    <location>
        <begin position="193"/>
        <end position="321"/>
    </location>
</feature>
<keyword evidence="3" id="KW-0560">Oxidoreductase</keyword>
<sequence>MDEKLPLNVVIVGGSIAGLMHGIMLTRRGHHVRILEQSTDNIRHGQAAGIRAGPEVQRFLKEFDQYKAQPYALDCPGMQFINNKSEYKRFINFPMQQTSWTMLYYRLRANFDGLVSKHCPNAARSGTGEAIYDLGKQLVSLTERNSQVEVECKDLSTGKTLSLVADLVIGADGSHSAVRRNFFPAQRGQDRPYAGYLAWRGGVLESEVSDETRSLLKNNFTVFKMPKNYILVYTIPGSDGGMEPGQRILNFVWYHNCPDEGDFRSIMTDTAGVVHRTTLQPGMMRPEIWKHQVQFAKDHLAAPFVELVEKSAEPFVAAVSDNLCASATFLNDKVILVGDALALFRPHIALSANQAAYDCLELQKVLDGQSTMAKWNRKVLWYGEATRQLSIVSGSFSQFGGWPLVKSVAVYGFVLSKHKVLSFYHALF</sequence>
<evidence type="ECO:0000259" key="5">
    <source>
        <dbReference type="Pfam" id="PF01494"/>
    </source>
</evidence>
<dbReference type="OrthoDB" id="16820at2759"/>
<protein>
    <submittedName>
        <fullName evidence="7">Uncharacterized protein</fullName>
    </submittedName>
</protein>
<dbReference type="OMA" id="GKVEYWP"/>
<evidence type="ECO:0000313" key="8">
    <source>
        <dbReference type="Proteomes" id="UP000030641"/>
    </source>
</evidence>
<evidence type="ECO:0000313" key="7">
    <source>
        <dbReference type="EMBL" id="KEQ92918.1"/>
    </source>
</evidence>
<dbReference type="STRING" id="1043005.A0A074Y547"/>
<keyword evidence="2" id="KW-0274">FAD</keyword>
<dbReference type="GO" id="GO:0016491">
    <property type="term" value="F:oxidoreductase activity"/>
    <property type="evidence" value="ECO:0007669"/>
    <property type="project" value="UniProtKB-KW"/>
</dbReference>
<dbReference type="PRINTS" id="PR00420">
    <property type="entry name" value="RNGMNOXGNASE"/>
</dbReference>
<dbReference type="PANTHER" id="PTHR47469">
    <property type="entry name" value="MONOOXYGENASE-LIKE"/>
    <property type="match status" value="1"/>
</dbReference>
<dbReference type="Proteomes" id="UP000030641">
    <property type="component" value="Unassembled WGS sequence"/>
</dbReference>
<dbReference type="InterPro" id="IPR053212">
    <property type="entry name" value="DHP_3-monooxygenase"/>
</dbReference>
<dbReference type="InterPro" id="IPR002938">
    <property type="entry name" value="FAD-bd"/>
</dbReference>
<organism evidence="7 8">
    <name type="scientific">Aureobasidium subglaciale (strain EXF-2481)</name>
    <name type="common">Aureobasidium pullulans var. subglaciale</name>
    <dbReference type="NCBI Taxonomy" id="1043005"/>
    <lineage>
        <taxon>Eukaryota</taxon>
        <taxon>Fungi</taxon>
        <taxon>Dikarya</taxon>
        <taxon>Ascomycota</taxon>
        <taxon>Pezizomycotina</taxon>
        <taxon>Dothideomycetes</taxon>
        <taxon>Dothideomycetidae</taxon>
        <taxon>Dothideales</taxon>
        <taxon>Saccotheciaceae</taxon>
        <taxon>Aureobasidium</taxon>
    </lineage>
</organism>
<reference evidence="7 8" key="1">
    <citation type="journal article" date="2014" name="BMC Genomics">
        <title>Genome sequencing of four Aureobasidium pullulans varieties: biotechnological potential, stress tolerance, and description of new species.</title>
        <authorList>
            <person name="Gostin Ar C."/>
            <person name="Ohm R.A."/>
            <person name="Kogej T."/>
            <person name="Sonjak S."/>
            <person name="Turk M."/>
            <person name="Zajc J."/>
            <person name="Zalar P."/>
            <person name="Grube M."/>
            <person name="Sun H."/>
            <person name="Han J."/>
            <person name="Sharma A."/>
            <person name="Chiniquy J."/>
            <person name="Ngan C.Y."/>
            <person name="Lipzen A."/>
            <person name="Barry K."/>
            <person name="Grigoriev I.V."/>
            <person name="Gunde-Cimerman N."/>
        </authorList>
    </citation>
    <scope>NUCLEOTIDE SEQUENCE [LARGE SCALE GENOMIC DNA]</scope>
    <source>
        <strain evidence="7 8">EXF-2481</strain>
    </source>
</reference>
<dbReference type="PANTHER" id="PTHR47469:SF2">
    <property type="entry name" value="OS06G0597600 PROTEIN"/>
    <property type="match status" value="1"/>
</dbReference>
<dbReference type="Gene3D" id="3.30.9.60">
    <property type="match status" value="1"/>
</dbReference>
<dbReference type="SUPFAM" id="SSF54373">
    <property type="entry name" value="FAD-linked reductases, C-terminal domain"/>
    <property type="match status" value="1"/>
</dbReference>
<dbReference type="InterPro" id="IPR036188">
    <property type="entry name" value="FAD/NAD-bd_sf"/>
</dbReference>
<dbReference type="Pfam" id="PF01494">
    <property type="entry name" value="FAD_binding_3"/>
    <property type="match status" value="1"/>
</dbReference>
<keyword evidence="4" id="KW-1133">Transmembrane helix</keyword>
<dbReference type="GO" id="GO:0071949">
    <property type="term" value="F:FAD binding"/>
    <property type="evidence" value="ECO:0007669"/>
    <property type="project" value="InterPro"/>
</dbReference>